<name>A0A640KC33_LEITA</name>
<feature type="region of interest" description="Disordered" evidence="2">
    <location>
        <begin position="560"/>
        <end position="626"/>
    </location>
</feature>
<feature type="domain" description="DUF3824" evidence="3">
    <location>
        <begin position="384"/>
        <end position="476"/>
    </location>
</feature>
<comment type="caution">
    <text evidence="4">The sequence shown here is derived from an EMBL/GenBank/DDBJ whole genome shotgun (WGS) entry which is preliminary data.</text>
</comment>
<feature type="compositionally biased region" description="Low complexity" evidence="2">
    <location>
        <begin position="884"/>
        <end position="901"/>
    </location>
</feature>
<feature type="region of interest" description="Disordered" evidence="2">
    <location>
        <begin position="1"/>
        <end position="52"/>
    </location>
</feature>
<feature type="compositionally biased region" description="Basic and acidic residues" evidence="2">
    <location>
        <begin position="259"/>
        <end position="271"/>
    </location>
</feature>
<feature type="region of interest" description="Disordered" evidence="2">
    <location>
        <begin position="848"/>
        <end position="958"/>
    </location>
</feature>
<gene>
    <name evidence="4" type="ORF">LtaPh_1506100</name>
</gene>
<dbReference type="InterPro" id="IPR024436">
    <property type="entry name" value="DUF3824"/>
</dbReference>
<dbReference type="VEuPathDB" id="TriTrypDB:LtaPh_1506100"/>
<proteinExistence type="predicted"/>
<feature type="compositionally biased region" description="Basic and acidic residues" evidence="2">
    <location>
        <begin position="861"/>
        <end position="883"/>
    </location>
</feature>
<dbReference type="OrthoDB" id="267813at2759"/>
<feature type="coiled-coil region" evidence="1">
    <location>
        <begin position="669"/>
        <end position="703"/>
    </location>
</feature>
<dbReference type="Proteomes" id="UP000419144">
    <property type="component" value="Unassembled WGS sequence"/>
</dbReference>
<accession>A0A640KC33</accession>
<evidence type="ECO:0000313" key="5">
    <source>
        <dbReference type="Proteomes" id="UP000419144"/>
    </source>
</evidence>
<evidence type="ECO:0000313" key="4">
    <source>
        <dbReference type="EMBL" id="GET87250.1"/>
    </source>
</evidence>
<feature type="compositionally biased region" description="Polar residues" evidence="2">
    <location>
        <begin position="145"/>
        <end position="181"/>
    </location>
</feature>
<dbReference type="Pfam" id="PF12868">
    <property type="entry name" value="DUF3824"/>
    <property type="match status" value="1"/>
</dbReference>
<feature type="region of interest" description="Disordered" evidence="2">
    <location>
        <begin position="745"/>
        <end position="769"/>
    </location>
</feature>
<organism evidence="4 5">
    <name type="scientific">Leishmania tarentolae</name>
    <name type="common">Sauroleishmania tarentolae</name>
    <dbReference type="NCBI Taxonomy" id="5689"/>
    <lineage>
        <taxon>Eukaryota</taxon>
        <taxon>Discoba</taxon>
        <taxon>Euglenozoa</taxon>
        <taxon>Kinetoplastea</taxon>
        <taxon>Metakinetoplastina</taxon>
        <taxon>Trypanosomatida</taxon>
        <taxon>Trypanosomatidae</taxon>
        <taxon>Leishmaniinae</taxon>
        <taxon>Leishmania</taxon>
        <taxon>lizard Leishmania</taxon>
    </lineage>
</organism>
<evidence type="ECO:0000256" key="1">
    <source>
        <dbReference type="SAM" id="Coils"/>
    </source>
</evidence>
<feature type="compositionally biased region" description="Basic and acidic residues" evidence="2">
    <location>
        <begin position="913"/>
        <end position="925"/>
    </location>
</feature>
<dbReference type="EMBL" id="BLBS01000019">
    <property type="protein sequence ID" value="GET87250.1"/>
    <property type="molecule type" value="Genomic_DNA"/>
</dbReference>
<feature type="compositionally biased region" description="Polar residues" evidence="2">
    <location>
        <begin position="334"/>
        <end position="357"/>
    </location>
</feature>
<evidence type="ECO:0000256" key="2">
    <source>
        <dbReference type="SAM" id="MobiDB-lite"/>
    </source>
</evidence>
<feature type="region of interest" description="Disordered" evidence="2">
    <location>
        <begin position="140"/>
        <end position="181"/>
    </location>
</feature>
<keyword evidence="1" id="KW-0175">Coiled coil</keyword>
<sequence length="958" mass="99981">MEPGMHTQRQPSAASPSPYAQSESSWQQYPQSRTDMTVGSFINNSAADPSNKSALAAVTASSRGPSYEVLCTVSPHSSGTAPVQQLCATQAQQSQAPHLRTSPTGRCSPQSFVVSRSMTSSSVGDACNLGLNRQPSYRSEAYGSQHRNSLGHHSQQQPNNRQRNALPQPLDQHSSDVVDTVSRSLNTHNDPELEELSPMHHDNESEDEMVGHATDVAEAAGHATALYSKGFLISTSSAKHSSTSHGNDGGGTYIPSHLYDGKEQQPSRDDGEAATSQASRSRGPLAITTAAGISHRLLTTDEINERRRVSRAASRSVSQVHSAVAGPAIDDNAGSHTSSVNPRLGIQTTNSNLNTPSGVCKGSRPAHRRLTKEETDQLIAHRQQQQTADTATVAAVAAAVTDITSPSKQQQQHQHQHQHQQHELSSSLASMSHNNNHSGALHSAPLDSAQPWLLSEEGPQSNYFPPAPASTLQPASTSTMGSGGCSTLTKPMALEWLRGTHGGRTGAGGGAGFLAESTAHSCPGGNGWCDSNVARNHVSGGNVNIKTTMTAFLGATRGAAGDGGSNGDSNASAGTLTGAGQAPGSASTTGFTWLPNTSNWSPHHQPPLQGLFSSVPAAPPQFGSSGGTTNAATWGYNNTSIGFPSGSLRSGSLTFLSSPTPAALHGMSQEAIEECIRQCDSQLEQLRQEREQLVQELQRRLYAAAKGEKPQLQSHNYIDAVGWPGALNPNAVAIPCSAMGTVTARTSMPPRGTSTAGSGSSGGGGGAARQRPLWPFLGDFVMNGDGVANALPRGLVDTRKPPGPCTEPTVEVVSGEWLRSAPAAAAGHQWSSSGCVAVVQSAHQAATDTSAVGGSVGNWTAEERSGSHGRRRAETGKQRKKNDGNNNGASSSAGTRATTSNTGGGGHSASHRCSHDNTPQEEKYLQTDPFSMYMHNKKIVTSGAATPKSSSRGRHGDR</sequence>
<reference evidence="4" key="1">
    <citation type="submission" date="2019-11" db="EMBL/GenBank/DDBJ databases">
        <title>Leishmania tarentolae CDS.</title>
        <authorList>
            <person name="Goto Y."/>
            <person name="Yamagishi J."/>
        </authorList>
    </citation>
    <scope>NUCLEOTIDE SEQUENCE [LARGE SCALE GENOMIC DNA]</scope>
    <source>
        <strain evidence="4">Parrot Tar II</strain>
    </source>
</reference>
<evidence type="ECO:0000259" key="3">
    <source>
        <dbReference type="Pfam" id="PF12868"/>
    </source>
</evidence>
<feature type="region of interest" description="Disordered" evidence="2">
    <location>
        <begin position="402"/>
        <end position="484"/>
    </location>
</feature>
<feature type="compositionally biased region" description="Polar residues" evidence="2">
    <location>
        <begin position="423"/>
        <end position="438"/>
    </location>
</feature>
<protein>
    <recommendedName>
        <fullName evidence="3">DUF3824 domain-containing protein</fullName>
    </recommendedName>
</protein>
<feature type="compositionally biased region" description="Polar residues" evidence="2">
    <location>
        <begin position="26"/>
        <end position="52"/>
    </location>
</feature>
<feature type="compositionally biased region" description="Low complexity" evidence="2">
    <location>
        <begin position="8"/>
        <end position="25"/>
    </location>
</feature>
<feature type="region of interest" description="Disordered" evidence="2">
    <location>
        <begin position="325"/>
        <end position="368"/>
    </location>
</feature>
<feature type="compositionally biased region" description="Polar residues" evidence="2">
    <location>
        <begin position="584"/>
        <end position="602"/>
    </location>
</feature>
<feature type="region of interest" description="Disordered" evidence="2">
    <location>
        <begin position="237"/>
        <end position="288"/>
    </location>
</feature>
<keyword evidence="5" id="KW-1185">Reference proteome</keyword>
<dbReference type="AlphaFoldDB" id="A0A640KC33"/>